<protein>
    <submittedName>
        <fullName evidence="3">Helix-turn-helix domain-containing protein</fullName>
    </submittedName>
</protein>
<keyword evidence="1" id="KW-0238">DNA-binding</keyword>
<dbReference type="AlphaFoldDB" id="A0A9X7U2P1"/>
<dbReference type="RefSeq" id="WP_180873044.1">
    <property type="nucleotide sequence ID" value="NZ_CP047409.1"/>
</dbReference>
<dbReference type="Gene3D" id="1.10.260.40">
    <property type="entry name" value="lambda repressor-like DNA-binding domains"/>
    <property type="match status" value="1"/>
</dbReference>
<dbReference type="PANTHER" id="PTHR46558:SF11">
    <property type="entry name" value="HTH-TYPE TRANSCRIPTIONAL REGULATOR XRE"/>
    <property type="match status" value="1"/>
</dbReference>
<dbReference type="CDD" id="cd00093">
    <property type="entry name" value="HTH_XRE"/>
    <property type="match status" value="1"/>
</dbReference>
<evidence type="ECO:0000259" key="2">
    <source>
        <dbReference type="PROSITE" id="PS50943"/>
    </source>
</evidence>
<gene>
    <name evidence="3" type="ORF">GTO82_07250</name>
</gene>
<dbReference type="EMBL" id="CP047409">
    <property type="protein sequence ID" value="QLL68645.1"/>
    <property type="molecule type" value="Genomic_DNA"/>
</dbReference>
<dbReference type="Proteomes" id="UP000510788">
    <property type="component" value="Chromosome"/>
</dbReference>
<dbReference type="InterPro" id="IPR001387">
    <property type="entry name" value="Cro/C1-type_HTH"/>
</dbReference>
<dbReference type="SUPFAM" id="SSF47413">
    <property type="entry name" value="lambda repressor-like DNA-binding domains"/>
    <property type="match status" value="1"/>
</dbReference>
<evidence type="ECO:0000256" key="1">
    <source>
        <dbReference type="ARBA" id="ARBA00023125"/>
    </source>
</evidence>
<dbReference type="PANTHER" id="PTHR46558">
    <property type="entry name" value="TRACRIPTIONAL REGULATORY PROTEIN-RELATED-RELATED"/>
    <property type="match status" value="1"/>
</dbReference>
<feature type="domain" description="HTH cro/C1-type" evidence="2">
    <location>
        <begin position="5"/>
        <end position="59"/>
    </location>
</feature>
<dbReference type="InterPro" id="IPR010982">
    <property type="entry name" value="Lambda_DNA-bd_dom_sf"/>
</dbReference>
<reference evidence="3 4" key="1">
    <citation type="submission" date="2020-01" db="EMBL/GenBank/DDBJ databases">
        <title>Complete and circular genome sequences of six lactobacillus isolates from horses.</title>
        <authorList>
            <person name="Hassan H.M."/>
        </authorList>
    </citation>
    <scope>NUCLEOTIDE SEQUENCE [LARGE SCALE GENOMIC DNA]</scope>
    <source>
        <strain evidence="3 4">3DG</strain>
    </source>
</reference>
<name>A0A9X7U2P1_LACJH</name>
<dbReference type="GO" id="GO:0003677">
    <property type="term" value="F:DNA binding"/>
    <property type="evidence" value="ECO:0007669"/>
    <property type="project" value="UniProtKB-KW"/>
</dbReference>
<sequence length="113" mass="13331">MQNRLREVRNKTNLTLSSYSRMIGIPNNTLSQYETGKREPKLKTWEKLAKFWKVSVPYLQGYVDEYIDIHDLNEYEQDAYERITDMLNEDYPDGSISQSKIGKLLIDASFDEE</sequence>
<proteinExistence type="predicted"/>
<dbReference type="PROSITE" id="PS50943">
    <property type="entry name" value="HTH_CROC1"/>
    <property type="match status" value="1"/>
</dbReference>
<evidence type="ECO:0000313" key="4">
    <source>
        <dbReference type="Proteomes" id="UP000510788"/>
    </source>
</evidence>
<accession>A0A9X7U2P1</accession>
<dbReference type="Pfam" id="PF01381">
    <property type="entry name" value="HTH_3"/>
    <property type="match status" value="1"/>
</dbReference>
<evidence type="ECO:0000313" key="3">
    <source>
        <dbReference type="EMBL" id="QLL68645.1"/>
    </source>
</evidence>
<dbReference type="SMART" id="SM00530">
    <property type="entry name" value="HTH_XRE"/>
    <property type="match status" value="1"/>
</dbReference>
<organism evidence="3 4">
    <name type="scientific">Lactobacillus johnsonii</name>
    <dbReference type="NCBI Taxonomy" id="33959"/>
    <lineage>
        <taxon>Bacteria</taxon>
        <taxon>Bacillati</taxon>
        <taxon>Bacillota</taxon>
        <taxon>Bacilli</taxon>
        <taxon>Lactobacillales</taxon>
        <taxon>Lactobacillaceae</taxon>
        <taxon>Lactobacillus</taxon>
    </lineage>
</organism>